<dbReference type="EMBL" id="FYEK01000072">
    <property type="protein sequence ID" value="SNB74189.1"/>
    <property type="molecule type" value="Genomic_DNA"/>
</dbReference>
<gene>
    <name evidence="2" type="ORF">SAMN02746019_00017620</name>
</gene>
<evidence type="ECO:0000313" key="3">
    <source>
        <dbReference type="Proteomes" id="UP000197025"/>
    </source>
</evidence>
<feature type="domain" description="DnaJ homologue subfamily C member 28 conserved" evidence="1">
    <location>
        <begin position="7"/>
        <end position="73"/>
    </location>
</feature>
<evidence type="ECO:0000313" key="2">
    <source>
        <dbReference type="EMBL" id="SNB74189.1"/>
    </source>
</evidence>
<dbReference type="Pfam" id="PF09350">
    <property type="entry name" value="DJC28_CD"/>
    <property type="match status" value="1"/>
</dbReference>
<protein>
    <submittedName>
        <fullName evidence="2">DnaJ family protein C member 28</fullName>
    </submittedName>
</protein>
<dbReference type="PANTHER" id="PTHR39158">
    <property type="entry name" value="OS08G0560600 PROTEIN"/>
    <property type="match status" value="1"/>
</dbReference>
<sequence>MVNWGEWVEQKILEAMRRGEFDHLPGKGRPLQLEENPYLEPGLAIAYHLLRQNDARPEWIEADLAIRRGIEQARQDLRRTLQWRQEALQALAGKSDPRSRREREWIEAEWERALRAFARRIAELNEQIFLYNLKVPIYWLQRFKFDLQEELRALGIPEEEIQALEEPSPSSTAPSTR</sequence>
<name>A0A212RNS7_9CHLR</name>
<organism evidence="2 3">
    <name type="scientific">Thermoflexus hugenholtzii JAD2</name>
    <dbReference type="NCBI Taxonomy" id="877466"/>
    <lineage>
        <taxon>Bacteria</taxon>
        <taxon>Bacillati</taxon>
        <taxon>Chloroflexota</taxon>
        <taxon>Thermoflexia</taxon>
        <taxon>Thermoflexales</taxon>
        <taxon>Thermoflexaceae</taxon>
        <taxon>Thermoflexus</taxon>
    </lineage>
</organism>
<dbReference type="AlphaFoldDB" id="A0A212RNS7"/>
<dbReference type="InterPro" id="IPR018961">
    <property type="entry name" value="DnaJ_homolog_subfam-C_membr-28"/>
</dbReference>
<evidence type="ECO:0000259" key="1">
    <source>
        <dbReference type="Pfam" id="PF09350"/>
    </source>
</evidence>
<reference evidence="3" key="1">
    <citation type="submission" date="2017-06" db="EMBL/GenBank/DDBJ databases">
        <authorList>
            <person name="Varghese N."/>
            <person name="Submissions S."/>
        </authorList>
    </citation>
    <scope>NUCLEOTIDE SEQUENCE [LARGE SCALE GENOMIC DNA]</scope>
    <source>
        <strain evidence="3">JAD2</strain>
    </source>
</reference>
<dbReference type="PANTHER" id="PTHR39158:SF1">
    <property type="entry name" value="DNAJ HOMOLOG SUBFAMILY C MEMBER 28"/>
    <property type="match status" value="1"/>
</dbReference>
<dbReference type="InterPro" id="IPR052573">
    <property type="entry name" value="DnaJ_C_subfamily_28"/>
</dbReference>
<dbReference type="InParanoid" id="A0A212RNS7"/>
<dbReference type="RefSeq" id="WP_088572280.1">
    <property type="nucleotide sequence ID" value="NZ_FYEK01000072.1"/>
</dbReference>
<dbReference type="OrthoDB" id="9798476at2"/>
<proteinExistence type="predicted"/>
<dbReference type="Proteomes" id="UP000197025">
    <property type="component" value="Unassembled WGS sequence"/>
</dbReference>
<keyword evidence="3" id="KW-1185">Reference proteome</keyword>
<accession>A0A212RNS7</accession>